<dbReference type="PANTHER" id="PTHR35391">
    <property type="entry name" value="C2H2-TYPE DOMAIN-CONTAINING PROTEIN-RELATED"/>
    <property type="match status" value="1"/>
</dbReference>
<evidence type="ECO:0000259" key="2">
    <source>
        <dbReference type="Pfam" id="PF20233"/>
    </source>
</evidence>
<protein>
    <recommendedName>
        <fullName evidence="2">DUF6590 domain-containing protein</fullName>
    </recommendedName>
</protein>
<keyword evidence="4" id="KW-1185">Reference proteome</keyword>
<evidence type="ECO:0000313" key="4">
    <source>
        <dbReference type="Proteomes" id="UP001055219"/>
    </source>
</evidence>
<feature type="domain" description="DUF6590" evidence="2">
    <location>
        <begin position="155"/>
        <end position="298"/>
    </location>
</feature>
<dbReference type="Pfam" id="PF20233">
    <property type="entry name" value="DUF6590"/>
    <property type="match status" value="1"/>
</dbReference>
<reference evidence="3" key="1">
    <citation type="journal article" date="2021" name="J Fungi (Basel)">
        <title>Genomic and Metabolomic Analyses of the Marine Fungus Emericellopsis cladophorae: Insights into Saltwater Adaptability Mechanisms and Its Biosynthetic Potential.</title>
        <authorList>
            <person name="Goncalves M.F.M."/>
            <person name="Hilario S."/>
            <person name="Van de Peer Y."/>
            <person name="Esteves A.C."/>
            <person name="Alves A."/>
        </authorList>
    </citation>
    <scope>NUCLEOTIDE SEQUENCE</scope>
    <source>
        <strain evidence="3">MUM 19.33</strain>
    </source>
</reference>
<name>A0A9P9Y404_9HYPO</name>
<dbReference type="OrthoDB" id="3559580at2759"/>
<accession>A0A9P9Y404</accession>
<dbReference type="AlphaFoldDB" id="A0A9P9Y404"/>
<organism evidence="3 4">
    <name type="scientific">Emericellopsis cladophorae</name>
    <dbReference type="NCBI Taxonomy" id="2686198"/>
    <lineage>
        <taxon>Eukaryota</taxon>
        <taxon>Fungi</taxon>
        <taxon>Dikarya</taxon>
        <taxon>Ascomycota</taxon>
        <taxon>Pezizomycotina</taxon>
        <taxon>Sordariomycetes</taxon>
        <taxon>Hypocreomycetidae</taxon>
        <taxon>Hypocreales</taxon>
        <taxon>Bionectriaceae</taxon>
        <taxon>Emericellopsis</taxon>
    </lineage>
</organism>
<reference evidence="3" key="2">
    <citation type="submission" date="2022-07" db="EMBL/GenBank/DDBJ databases">
        <authorList>
            <person name="Goncalves M.F.M."/>
            <person name="Hilario S."/>
            <person name="Van De Peer Y."/>
            <person name="Esteves A.C."/>
            <person name="Alves A."/>
        </authorList>
    </citation>
    <scope>NUCLEOTIDE SEQUENCE</scope>
    <source>
        <strain evidence="3">MUM 19.33</strain>
    </source>
</reference>
<evidence type="ECO:0000256" key="1">
    <source>
        <dbReference type="SAM" id="MobiDB-lite"/>
    </source>
</evidence>
<dbReference type="PANTHER" id="PTHR35391:SF5">
    <property type="entry name" value="DUF6590 DOMAIN-CONTAINING PROTEIN"/>
    <property type="match status" value="1"/>
</dbReference>
<dbReference type="RefSeq" id="XP_051364079.1">
    <property type="nucleotide sequence ID" value="XM_051504576.1"/>
</dbReference>
<dbReference type="EMBL" id="JAGIXG020000009">
    <property type="protein sequence ID" value="KAI6783223.1"/>
    <property type="molecule type" value="Genomic_DNA"/>
</dbReference>
<gene>
    <name evidence="3" type="ORF">J7T54_000725</name>
</gene>
<dbReference type="InterPro" id="IPR046497">
    <property type="entry name" value="DUF6590"/>
</dbReference>
<sequence>MSHQPPYHDAEGEYDSADVDELAQTVAQTHISYSSHPEVPRTLDAEGAVGYTDEHADHYESGDAEGSHTFGEPVVYGVSGEGYDDEEYDGEEYDGEEYDGEEYDGEEYDGEEYDDEEYAQAGQEEETLSGAFNPEAFDPRFHLDPAYQVCPDEDWFVGSIVMVPWAEPKGQSPPKGKQGGTSLYTLRELVHQSFRRMVVVKPENGSSFCCPISTYGAQGCKKSKCKPEKHGVIYDDNLNPETLKDEKKLGFKPVGATMYAGHTLDRASRLNYGNGFWVQHNIPVMFIGHIPADVMKRVKSAYKRFITEGSEDETERAASSSKSKSKKSKKEAMRGDWNETRKKKKDGEGSNSRSKRR</sequence>
<feature type="compositionally biased region" description="Basic and acidic residues" evidence="1">
    <location>
        <begin position="330"/>
        <end position="348"/>
    </location>
</feature>
<dbReference type="Proteomes" id="UP001055219">
    <property type="component" value="Unassembled WGS sequence"/>
</dbReference>
<feature type="region of interest" description="Disordered" evidence="1">
    <location>
        <begin position="308"/>
        <end position="357"/>
    </location>
</feature>
<comment type="caution">
    <text evidence="3">The sequence shown here is derived from an EMBL/GenBank/DDBJ whole genome shotgun (WGS) entry which is preliminary data.</text>
</comment>
<proteinExistence type="predicted"/>
<dbReference type="GeneID" id="75827244"/>
<evidence type="ECO:0000313" key="3">
    <source>
        <dbReference type="EMBL" id="KAI6783223.1"/>
    </source>
</evidence>